<feature type="compositionally biased region" description="Polar residues" evidence="4">
    <location>
        <begin position="24"/>
        <end position="36"/>
    </location>
</feature>
<dbReference type="AlphaFoldDB" id="A0A151IED6"/>
<evidence type="ECO:0000313" key="6">
    <source>
        <dbReference type="Proteomes" id="UP000078542"/>
    </source>
</evidence>
<comment type="subcellular location">
    <subcellularLocation>
        <location evidence="1">Nucleus</location>
    </subcellularLocation>
</comment>
<dbReference type="KEGG" id="ccoa:108776898"/>
<gene>
    <name evidence="5" type="ORF">ALC62_10031</name>
</gene>
<dbReference type="Proteomes" id="UP000078542">
    <property type="component" value="Unassembled WGS sequence"/>
</dbReference>
<evidence type="ECO:0000256" key="3">
    <source>
        <dbReference type="ARBA" id="ARBA00023242"/>
    </source>
</evidence>
<feature type="compositionally biased region" description="Acidic residues" evidence="4">
    <location>
        <begin position="204"/>
        <end position="217"/>
    </location>
</feature>
<dbReference type="GO" id="GO:0006383">
    <property type="term" value="P:transcription by RNA polymerase III"/>
    <property type="evidence" value="ECO:0007669"/>
    <property type="project" value="InterPro"/>
</dbReference>
<dbReference type="PANTHER" id="PTHR15367">
    <property type="entry name" value="DNA-DIRECTED RNA POLYMERASE III"/>
    <property type="match status" value="1"/>
</dbReference>
<evidence type="ECO:0000256" key="4">
    <source>
        <dbReference type="SAM" id="MobiDB-lite"/>
    </source>
</evidence>
<evidence type="ECO:0000256" key="1">
    <source>
        <dbReference type="ARBA" id="ARBA00004123"/>
    </source>
</evidence>
<dbReference type="Pfam" id="PF11705">
    <property type="entry name" value="RNA_pol_3_Rpc31"/>
    <property type="match status" value="1"/>
</dbReference>
<proteinExistence type="inferred from homology"/>
<reference evidence="5 6" key="1">
    <citation type="submission" date="2016-03" db="EMBL/GenBank/DDBJ databases">
        <title>Cyphomyrmex costatus WGS genome.</title>
        <authorList>
            <person name="Nygaard S."/>
            <person name="Hu H."/>
            <person name="Boomsma J."/>
            <person name="Zhang G."/>
        </authorList>
    </citation>
    <scope>NUCLEOTIDE SEQUENCE [LARGE SCALE GENOMIC DNA]</scope>
    <source>
        <strain evidence="5">MS0001</strain>
        <tissue evidence="5">Whole body</tissue>
    </source>
</reference>
<feature type="compositionally biased region" description="Acidic residues" evidence="4">
    <location>
        <begin position="155"/>
        <end position="173"/>
    </location>
</feature>
<dbReference type="GO" id="GO:0005666">
    <property type="term" value="C:RNA polymerase III complex"/>
    <property type="evidence" value="ECO:0007669"/>
    <property type="project" value="TreeGrafter"/>
</dbReference>
<feature type="region of interest" description="Disordered" evidence="4">
    <location>
        <begin position="118"/>
        <end position="190"/>
    </location>
</feature>
<evidence type="ECO:0000313" key="5">
    <source>
        <dbReference type="EMBL" id="KYM99209.1"/>
    </source>
</evidence>
<dbReference type="STRING" id="456900.A0A151IED6"/>
<protein>
    <submittedName>
        <fullName evidence="5">DNA-directed RNA polymerase III subunit RPC7-like protein</fullName>
    </submittedName>
</protein>
<dbReference type="EMBL" id="KQ977870">
    <property type="protein sequence ID" value="KYM99209.1"/>
    <property type="molecule type" value="Genomic_DNA"/>
</dbReference>
<sequence length="217" mass="25630">MAGRGRGKSNVSFSMEQMLGISKGESSLSTPVSQPSVHYPPLEHKPPPLQLTDELNYLVEKQTAFIDWLRASPYYVKAPKVKNEDIERYSDAFDEEENDEFAYEKHYDWDFLPNELRASRKRKPRQQREDEQKTDVDIVKKLTELEEKENMQQSAEDEAEEEEDEEMNDEEKEIGDRIKEEEEDEMDDGTDYTLEYFENGENYYSEDENNDDQFYDG</sequence>
<keyword evidence="5" id="KW-0804">Transcription</keyword>
<feature type="region of interest" description="Disordered" evidence="4">
    <location>
        <begin position="198"/>
        <end position="217"/>
    </location>
</feature>
<keyword evidence="6" id="KW-1185">Reference proteome</keyword>
<name>A0A151IED6_9HYME</name>
<accession>A0A151IED6</accession>
<evidence type="ECO:0000256" key="2">
    <source>
        <dbReference type="ARBA" id="ARBA00008352"/>
    </source>
</evidence>
<feature type="region of interest" description="Disordered" evidence="4">
    <location>
        <begin position="24"/>
        <end position="47"/>
    </location>
</feature>
<feature type="compositionally biased region" description="Basic and acidic residues" evidence="4">
    <location>
        <begin position="126"/>
        <end position="150"/>
    </location>
</feature>
<feature type="compositionally biased region" description="Acidic residues" evidence="4">
    <location>
        <begin position="181"/>
        <end position="190"/>
    </location>
</feature>
<comment type="similarity">
    <text evidence="2">Belongs to the eukaryotic RPC7 RNA polymerase subunit family.</text>
</comment>
<dbReference type="PANTHER" id="PTHR15367:SF2">
    <property type="entry name" value="DNA-DIRECTED RNA POLYMERASE III SUBUNIT"/>
    <property type="match status" value="1"/>
</dbReference>
<dbReference type="InterPro" id="IPR024661">
    <property type="entry name" value="RNA_pol_III_Rpc31"/>
</dbReference>
<keyword evidence="3" id="KW-0539">Nucleus</keyword>
<dbReference type="OrthoDB" id="66964at2759"/>
<organism evidence="5 6">
    <name type="scientific">Cyphomyrmex costatus</name>
    <dbReference type="NCBI Taxonomy" id="456900"/>
    <lineage>
        <taxon>Eukaryota</taxon>
        <taxon>Metazoa</taxon>
        <taxon>Ecdysozoa</taxon>
        <taxon>Arthropoda</taxon>
        <taxon>Hexapoda</taxon>
        <taxon>Insecta</taxon>
        <taxon>Pterygota</taxon>
        <taxon>Neoptera</taxon>
        <taxon>Endopterygota</taxon>
        <taxon>Hymenoptera</taxon>
        <taxon>Apocrita</taxon>
        <taxon>Aculeata</taxon>
        <taxon>Formicoidea</taxon>
        <taxon>Formicidae</taxon>
        <taxon>Myrmicinae</taxon>
        <taxon>Cyphomyrmex</taxon>
    </lineage>
</organism>
<keyword evidence="5" id="KW-0240">DNA-directed RNA polymerase</keyword>